<evidence type="ECO:0000313" key="2">
    <source>
        <dbReference type="EMBL" id="XDQ07067.1"/>
    </source>
</evidence>
<dbReference type="InterPro" id="IPR036736">
    <property type="entry name" value="ACP-like_sf"/>
</dbReference>
<dbReference type="EMBL" id="CP163431">
    <property type="protein sequence ID" value="XDQ07067.1"/>
    <property type="molecule type" value="Genomic_DNA"/>
</dbReference>
<feature type="domain" description="Carrier" evidence="1">
    <location>
        <begin position="1"/>
        <end position="76"/>
    </location>
</feature>
<evidence type="ECO:0000259" key="1">
    <source>
        <dbReference type="PROSITE" id="PS50075"/>
    </source>
</evidence>
<sequence>MSAVYDHLVTTLTGKFDVPADTVRPEASYDDLGLDSLAVMELFLTLQEEWAVPLDDSEAVGTLTVRETADLVEKLKAEA</sequence>
<dbReference type="RefSeq" id="WP_369191898.1">
    <property type="nucleotide sequence ID" value="NZ_CP163431.1"/>
</dbReference>
<protein>
    <submittedName>
        <fullName evidence="2">Acyl carrier protein</fullName>
    </submittedName>
</protein>
<dbReference type="Pfam" id="PF00550">
    <property type="entry name" value="PP-binding"/>
    <property type="match status" value="1"/>
</dbReference>
<dbReference type="InterPro" id="IPR009081">
    <property type="entry name" value="PP-bd_ACP"/>
</dbReference>
<dbReference type="SUPFAM" id="SSF47336">
    <property type="entry name" value="ACP-like"/>
    <property type="match status" value="1"/>
</dbReference>
<accession>A0AB39MLP6</accession>
<organism evidence="2">
    <name type="scientific">Streptomyces sp. R08</name>
    <dbReference type="NCBI Taxonomy" id="3238624"/>
    <lineage>
        <taxon>Bacteria</taxon>
        <taxon>Bacillati</taxon>
        <taxon>Actinomycetota</taxon>
        <taxon>Actinomycetes</taxon>
        <taxon>Kitasatosporales</taxon>
        <taxon>Streptomycetaceae</taxon>
        <taxon>Streptomyces</taxon>
    </lineage>
</organism>
<dbReference type="Gene3D" id="1.10.1200.10">
    <property type="entry name" value="ACP-like"/>
    <property type="match status" value="1"/>
</dbReference>
<name>A0AB39MLP6_9ACTN</name>
<gene>
    <name evidence="2" type="ORF">AB5J58_45815</name>
</gene>
<proteinExistence type="predicted"/>
<reference evidence="2" key="1">
    <citation type="submission" date="2024-07" db="EMBL/GenBank/DDBJ databases">
        <authorList>
            <person name="Yu S.T."/>
        </authorList>
    </citation>
    <scope>NUCLEOTIDE SEQUENCE</scope>
    <source>
        <strain evidence="2">R08</strain>
    </source>
</reference>
<dbReference type="PROSITE" id="PS50075">
    <property type="entry name" value="CARRIER"/>
    <property type="match status" value="1"/>
</dbReference>
<dbReference type="AlphaFoldDB" id="A0AB39MLP6"/>